<feature type="domain" description="CsbD-like" evidence="3">
    <location>
        <begin position="4"/>
        <end position="56"/>
    </location>
</feature>
<dbReference type="PANTHER" id="PTHR34977">
    <property type="entry name" value="UPF0337 PROTEIN YJBJ"/>
    <property type="match status" value="1"/>
</dbReference>
<proteinExistence type="inferred from homology"/>
<protein>
    <submittedName>
        <fullName evidence="4">CsbD family protein</fullName>
    </submittedName>
</protein>
<dbReference type="OrthoDB" id="9796058at2"/>
<evidence type="ECO:0000259" key="3">
    <source>
        <dbReference type="Pfam" id="PF05532"/>
    </source>
</evidence>
<dbReference type="InterPro" id="IPR050423">
    <property type="entry name" value="UPF0337_stress_rsp"/>
</dbReference>
<sequence length="60" mass="6239">MDKDRVEGVAKQAKGAVKEAFGKATGDTSTEMEGKADKAEGKVQNAAGGLKDKMRDASKP</sequence>
<evidence type="ECO:0000313" key="4">
    <source>
        <dbReference type="EMBL" id="MXP64598.1"/>
    </source>
</evidence>
<reference evidence="4 5" key="1">
    <citation type="submission" date="2019-03" db="EMBL/GenBank/DDBJ databases">
        <title>Roseomonas sp. a novel Roseomonas species isolated from Sea whip Gorgonian.</title>
        <authorList>
            <person name="Li F."/>
            <person name="Pan X."/>
            <person name="Huang S."/>
            <person name="Li Z."/>
            <person name="Meng B."/>
        </authorList>
    </citation>
    <scope>NUCLEOTIDE SEQUENCE [LARGE SCALE GENOMIC DNA]</scope>
    <source>
        <strain evidence="4 5">M0104</strain>
    </source>
</reference>
<organism evidence="4 5">
    <name type="scientific">Teichococcus coralli</name>
    <dbReference type="NCBI Taxonomy" id="2545983"/>
    <lineage>
        <taxon>Bacteria</taxon>
        <taxon>Pseudomonadati</taxon>
        <taxon>Pseudomonadota</taxon>
        <taxon>Alphaproteobacteria</taxon>
        <taxon>Acetobacterales</taxon>
        <taxon>Roseomonadaceae</taxon>
        <taxon>Roseomonas</taxon>
    </lineage>
</organism>
<dbReference type="Proteomes" id="UP000460715">
    <property type="component" value="Unassembled WGS sequence"/>
</dbReference>
<dbReference type="InterPro" id="IPR008462">
    <property type="entry name" value="CsbD"/>
</dbReference>
<feature type="region of interest" description="Disordered" evidence="2">
    <location>
        <begin position="21"/>
        <end position="60"/>
    </location>
</feature>
<feature type="compositionally biased region" description="Basic and acidic residues" evidence="2">
    <location>
        <begin position="32"/>
        <end position="41"/>
    </location>
</feature>
<dbReference type="Gene3D" id="1.10.1470.10">
    <property type="entry name" value="YjbJ"/>
    <property type="match status" value="1"/>
</dbReference>
<comment type="similarity">
    <text evidence="1">Belongs to the UPF0337 (CsbD) family.</text>
</comment>
<gene>
    <name evidence="4" type="ORF">E0493_14695</name>
</gene>
<dbReference type="EMBL" id="SNVJ01000012">
    <property type="protein sequence ID" value="MXP64598.1"/>
    <property type="molecule type" value="Genomic_DNA"/>
</dbReference>
<keyword evidence="5" id="KW-1185">Reference proteome</keyword>
<dbReference type="RefSeq" id="WP_160937893.1">
    <property type="nucleotide sequence ID" value="NZ_SNVJ01000012.1"/>
</dbReference>
<comment type="caution">
    <text evidence="4">The sequence shown here is derived from an EMBL/GenBank/DDBJ whole genome shotgun (WGS) entry which is preliminary data.</text>
</comment>
<accession>A0A845BD01</accession>
<dbReference type="SUPFAM" id="SSF69047">
    <property type="entry name" value="Hypothetical protein YjbJ"/>
    <property type="match status" value="1"/>
</dbReference>
<feature type="compositionally biased region" description="Basic and acidic residues" evidence="2">
    <location>
        <begin position="50"/>
        <end position="60"/>
    </location>
</feature>
<dbReference type="AlphaFoldDB" id="A0A845BD01"/>
<dbReference type="PANTHER" id="PTHR34977:SF1">
    <property type="entry name" value="UPF0337 PROTEIN YJBJ"/>
    <property type="match status" value="1"/>
</dbReference>
<name>A0A845BD01_9PROT</name>
<evidence type="ECO:0000256" key="1">
    <source>
        <dbReference type="ARBA" id="ARBA00009129"/>
    </source>
</evidence>
<dbReference type="Pfam" id="PF05532">
    <property type="entry name" value="CsbD"/>
    <property type="match status" value="1"/>
</dbReference>
<dbReference type="InterPro" id="IPR036629">
    <property type="entry name" value="YjbJ_sf"/>
</dbReference>
<evidence type="ECO:0000256" key="2">
    <source>
        <dbReference type="SAM" id="MobiDB-lite"/>
    </source>
</evidence>
<evidence type="ECO:0000313" key="5">
    <source>
        <dbReference type="Proteomes" id="UP000460715"/>
    </source>
</evidence>